<feature type="signal peptide" evidence="1">
    <location>
        <begin position="1"/>
        <end position="25"/>
    </location>
</feature>
<reference evidence="2 3" key="1">
    <citation type="submission" date="2019-01" db="EMBL/GenBank/DDBJ databases">
        <title>A draft genome assembly of the solar-powered sea slug Elysia chlorotica.</title>
        <authorList>
            <person name="Cai H."/>
            <person name="Li Q."/>
            <person name="Fang X."/>
            <person name="Li J."/>
            <person name="Curtis N.E."/>
            <person name="Altenburger A."/>
            <person name="Shibata T."/>
            <person name="Feng M."/>
            <person name="Maeda T."/>
            <person name="Schwartz J.A."/>
            <person name="Shigenobu S."/>
            <person name="Lundholm N."/>
            <person name="Nishiyama T."/>
            <person name="Yang H."/>
            <person name="Hasebe M."/>
            <person name="Li S."/>
            <person name="Pierce S.K."/>
            <person name="Wang J."/>
        </authorList>
    </citation>
    <scope>NUCLEOTIDE SEQUENCE [LARGE SCALE GENOMIC DNA]</scope>
    <source>
        <strain evidence="2">EC2010</strain>
        <tissue evidence="2">Whole organism of an adult</tissue>
    </source>
</reference>
<keyword evidence="1" id="KW-0732">Signal</keyword>
<protein>
    <recommendedName>
        <fullName evidence="4">Orexin-A</fullName>
    </recommendedName>
</protein>
<evidence type="ECO:0000256" key="1">
    <source>
        <dbReference type="SAM" id="SignalP"/>
    </source>
</evidence>
<organism evidence="2 3">
    <name type="scientific">Elysia chlorotica</name>
    <name type="common">Eastern emerald elysia</name>
    <name type="synonym">Sea slug</name>
    <dbReference type="NCBI Taxonomy" id="188477"/>
    <lineage>
        <taxon>Eukaryota</taxon>
        <taxon>Metazoa</taxon>
        <taxon>Spiralia</taxon>
        <taxon>Lophotrochozoa</taxon>
        <taxon>Mollusca</taxon>
        <taxon>Gastropoda</taxon>
        <taxon>Heterobranchia</taxon>
        <taxon>Euthyneura</taxon>
        <taxon>Panpulmonata</taxon>
        <taxon>Sacoglossa</taxon>
        <taxon>Placobranchoidea</taxon>
        <taxon>Plakobranchidae</taxon>
        <taxon>Elysia</taxon>
    </lineage>
</organism>
<sequence>MNSGFRFALLTAAILLLTTPPPCWGGPCDCATCQAYSNQKSRCLCCVYHGVGGKRSVPEPPSSDSILLSLGDRPPGLTYFLTPTLARLLADKGAVSRAKDGGLPVGSRRWPLQPAGEAMTSHPAFQHPDASGEEEFGLQPVLAVKRSGQRDTLGTSGALDNFQQFLLETDSV</sequence>
<dbReference type="OrthoDB" id="10519123at2759"/>
<keyword evidence="3" id="KW-1185">Reference proteome</keyword>
<evidence type="ECO:0000313" key="3">
    <source>
        <dbReference type="Proteomes" id="UP000271974"/>
    </source>
</evidence>
<name>A0A3S1CFE2_ELYCH</name>
<dbReference type="EMBL" id="RQTK01000016">
    <property type="protein sequence ID" value="RUS91221.1"/>
    <property type="molecule type" value="Genomic_DNA"/>
</dbReference>
<evidence type="ECO:0000313" key="2">
    <source>
        <dbReference type="EMBL" id="RUS91221.1"/>
    </source>
</evidence>
<dbReference type="AlphaFoldDB" id="A0A3S1CFE2"/>
<dbReference type="Proteomes" id="UP000271974">
    <property type="component" value="Unassembled WGS sequence"/>
</dbReference>
<comment type="caution">
    <text evidence="2">The sequence shown here is derived from an EMBL/GenBank/DDBJ whole genome shotgun (WGS) entry which is preliminary data.</text>
</comment>
<proteinExistence type="predicted"/>
<accession>A0A3S1CFE2</accession>
<evidence type="ECO:0008006" key="4">
    <source>
        <dbReference type="Google" id="ProtNLM"/>
    </source>
</evidence>
<feature type="chain" id="PRO_5018564244" description="Orexin-A" evidence="1">
    <location>
        <begin position="26"/>
        <end position="172"/>
    </location>
</feature>
<gene>
    <name evidence="2" type="ORF">EGW08_001027</name>
</gene>